<dbReference type="PIRSF" id="PIRSF000193">
    <property type="entry name" value="Pyrrol-5-carb_rd"/>
    <property type="match status" value="1"/>
</dbReference>
<feature type="binding site" evidence="5">
    <location>
        <position position="59"/>
    </location>
    <ligand>
        <name>NADPH</name>
        <dbReference type="ChEBI" id="CHEBI:57783"/>
    </ligand>
</feature>
<dbReference type="EMBL" id="CP025408">
    <property type="protein sequence ID" value="AUH35317.1"/>
    <property type="molecule type" value="Genomic_DNA"/>
</dbReference>
<dbReference type="PANTHER" id="PTHR11645:SF0">
    <property type="entry name" value="PYRROLINE-5-CARBOXYLATE REDUCTASE 3"/>
    <property type="match status" value="1"/>
</dbReference>
<dbReference type="InterPro" id="IPR008927">
    <property type="entry name" value="6-PGluconate_DH-like_C_sf"/>
</dbReference>
<evidence type="ECO:0000259" key="6">
    <source>
        <dbReference type="Pfam" id="PF03807"/>
    </source>
</evidence>
<dbReference type="Pfam" id="PF03807">
    <property type="entry name" value="F420_oxidored"/>
    <property type="match status" value="1"/>
</dbReference>
<evidence type="ECO:0000313" key="8">
    <source>
        <dbReference type="EMBL" id="AUH35317.1"/>
    </source>
</evidence>
<dbReference type="InterPro" id="IPR029036">
    <property type="entry name" value="P5CR_dimer"/>
</dbReference>
<dbReference type="HAMAP" id="MF_01925">
    <property type="entry name" value="P5C_reductase"/>
    <property type="match status" value="1"/>
</dbReference>
<evidence type="ECO:0000256" key="3">
    <source>
        <dbReference type="ARBA" id="ARBA00023002"/>
    </source>
</evidence>
<evidence type="ECO:0000256" key="5">
    <source>
        <dbReference type="PIRSR" id="PIRSR000193-1"/>
    </source>
</evidence>
<keyword evidence="4" id="KW-0963">Cytoplasm</keyword>
<keyword evidence="9" id="KW-1185">Reference proteome</keyword>
<keyword evidence="4" id="KW-0028">Amino-acid biosynthesis</keyword>
<gene>
    <name evidence="4" type="primary">proC</name>
    <name evidence="8" type="ORF">CUV01_08685</name>
</gene>
<feature type="domain" description="Pyrroline-5-carboxylate reductase catalytic N-terminal" evidence="6">
    <location>
        <begin position="7"/>
        <end position="96"/>
    </location>
</feature>
<evidence type="ECO:0000259" key="7">
    <source>
        <dbReference type="Pfam" id="PF14748"/>
    </source>
</evidence>
<dbReference type="OrthoDB" id="8418678at2"/>
<dbReference type="SUPFAM" id="SSF51735">
    <property type="entry name" value="NAD(P)-binding Rossmann-fold domains"/>
    <property type="match status" value="1"/>
</dbReference>
<feature type="domain" description="Pyrroline-5-carboxylate reductase dimerisation" evidence="7">
    <location>
        <begin position="159"/>
        <end position="262"/>
    </location>
</feature>
<dbReference type="GO" id="GO:0055129">
    <property type="term" value="P:L-proline biosynthetic process"/>
    <property type="evidence" value="ECO:0007669"/>
    <property type="project" value="UniProtKB-UniRule"/>
</dbReference>
<dbReference type="GO" id="GO:0005737">
    <property type="term" value="C:cytoplasm"/>
    <property type="evidence" value="ECO:0007669"/>
    <property type="project" value="UniProtKB-SubCell"/>
</dbReference>
<dbReference type="UniPathway" id="UPA00098">
    <property type="reaction ID" value="UER00361"/>
</dbReference>
<sequence length="267" mass="28033">MTGSFSIGIIGGSGMLGGAIARALLRQGDWPASRLWISNRSGSRAGFDDHPHVTVTTDNQQLASACDLILLAVPPEHADDLRIRASDRLVVSVMAGITVQRITRLTGAARVVRAMSSPAAERGLAYSPWFGTAALTARDEARVTALFTPCGLTDRIAQEDQIDLFTAMTGPVPGFVALFAQLVAGYATQHGIPPPIADRAVRQLFLGAGIIMAEDAKSPDEHVQEMIDYAGTTAAGLQSLQGSSIAQDLRAGLDASVARARALGETD</sequence>
<keyword evidence="2 4" id="KW-0521">NADP</keyword>
<feature type="binding site" evidence="5">
    <location>
        <begin position="72"/>
        <end position="75"/>
    </location>
    <ligand>
        <name>NADP(+)</name>
        <dbReference type="ChEBI" id="CHEBI:58349"/>
    </ligand>
</feature>
<dbReference type="Gene3D" id="3.40.50.720">
    <property type="entry name" value="NAD(P)-binding Rossmann-like Domain"/>
    <property type="match status" value="1"/>
</dbReference>
<evidence type="ECO:0000313" key="9">
    <source>
        <dbReference type="Proteomes" id="UP000233742"/>
    </source>
</evidence>
<feature type="binding site" evidence="5">
    <location>
        <begin position="10"/>
        <end position="16"/>
    </location>
    <ligand>
        <name>NADP(+)</name>
        <dbReference type="ChEBI" id="CHEBI:58349"/>
    </ligand>
</feature>
<protein>
    <recommendedName>
        <fullName evidence="4">Pyrroline-5-carboxylate reductase</fullName>
        <shortName evidence="4">P5C reductase</shortName>
        <shortName evidence="4">P5CR</shortName>
        <ecNumber evidence="4">1.5.1.2</ecNumber>
    </recommendedName>
    <alternativeName>
        <fullName evidence="4">PCA reductase</fullName>
    </alternativeName>
</protein>
<keyword evidence="3 4" id="KW-0560">Oxidoreductase</keyword>
<keyword evidence="4" id="KW-0641">Proline biosynthesis</keyword>
<dbReference type="InterPro" id="IPR000304">
    <property type="entry name" value="Pyrroline-COOH_reductase"/>
</dbReference>
<dbReference type="Proteomes" id="UP000233742">
    <property type="component" value="Chromosome"/>
</dbReference>
<organism evidence="8 9">
    <name type="scientific">Paracoccus tegillarcae</name>
    <dbReference type="NCBI Taxonomy" id="1529068"/>
    <lineage>
        <taxon>Bacteria</taxon>
        <taxon>Pseudomonadati</taxon>
        <taxon>Pseudomonadota</taxon>
        <taxon>Alphaproteobacteria</taxon>
        <taxon>Rhodobacterales</taxon>
        <taxon>Paracoccaceae</taxon>
        <taxon>Paracoccus</taxon>
    </lineage>
</organism>
<dbReference type="SUPFAM" id="SSF48179">
    <property type="entry name" value="6-phosphogluconate dehydrogenase C-terminal domain-like"/>
    <property type="match status" value="1"/>
</dbReference>
<dbReference type="AlphaFoldDB" id="A0A2K9EPA4"/>
<comment type="catalytic activity">
    <reaction evidence="4">
        <text>L-proline + NADP(+) = (S)-1-pyrroline-5-carboxylate + NADPH + 2 H(+)</text>
        <dbReference type="Rhea" id="RHEA:14109"/>
        <dbReference type="ChEBI" id="CHEBI:15378"/>
        <dbReference type="ChEBI" id="CHEBI:17388"/>
        <dbReference type="ChEBI" id="CHEBI:57783"/>
        <dbReference type="ChEBI" id="CHEBI:58349"/>
        <dbReference type="ChEBI" id="CHEBI:60039"/>
        <dbReference type="EC" id="1.5.1.2"/>
    </reaction>
</comment>
<comment type="similarity">
    <text evidence="1 4">Belongs to the pyrroline-5-carboxylate reductase family.</text>
</comment>
<accession>A0A2K9EPA4</accession>
<comment type="function">
    <text evidence="4">Catalyzes the reduction of 1-pyrroline-5-carboxylate (PCA) to L-proline.</text>
</comment>
<dbReference type="InterPro" id="IPR036291">
    <property type="entry name" value="NAD(P)-bd_dom_sf"/>
</dbReference>
<comment type="subcellular location">
    <subcellularLocation>
        <location evidence="4">Cytoplasm</location>
    </subcellularLocation>
</comment>
<name>A0A2K9EPA4_9RHOB</name>
<reference evidence="8 9" key="1">
    <citation type="submission" date="2017-12" db="EMBL/GenBank/DDBJ databases">
        <authorList>
            <person name="Hurst M.R.H."/>
        </authorList>
    </citation>
    <scope>NUCLEOTIDE SEQUENCE [LARGE SCALE GENOMIC DNA]</scope>
    <source>
        <strain evidence="8 9">BM15</strain>
    </source>
</reference>
<evidence type="ECO:0000256" key="1">
    <source>
        <dbReference type="ARBA" id="ARBA00005525"/>
    </source>
</evidence>
<evidence type="ECO:0000256" key="2">
    <source>
        <dbReference type="ARBA" id="ARBA00022857"/>
    </source>
</evidence>
<dbReference type="GO" id="GO:0004735">
    <property type="term" value="F:pyrroline-5-carboxylate reductase activity"/>
    <property type="evidence" value="ECO:0007669"/>
    <property type="project" value="UniProtKB-UniRule"/>
</dbReference>
<dbReference type="PANTHER" id="PTHR11645">
    <property type="entry name" value="PYRROLINE-5-CARBOXYLATE REDUCTASE"/>
    <property type="match status" value="1"/>
</dbReference>
<dbReference type="Gene3D" id="1.10.3730.10">
    <property type="entry name" value="ProC C-terminal domain-like"/>
    <property type="match status" value="1"/>
</dbReference>
<dbReference type="InterPro" id="IPR028939">
    <property type="entry name" value="P5C_Rdtase_cat_N"/>
</dbReference>
<evidence type="ECO:0000256" key="4">
    <source>
        <dbReference type="HAMAP-Rule" id="MF_01925"/>
    </source>
</evidence>
<dbReference type="KEGG" id="paro:CUV01_08685"/>
<proteinExistence type="inferred from homology"/>
<dbReference type="EC" id="1.5.1.2" evidence="4"/>
<dbReference type="Pfam" id="PF14748">
    <property type="entry name" value="P5CR_dimer"/>
    <property type="match status" value="1"/>
</dbReference>
<comment type="pathway">
    <text evidence="4">Amino-acid biosynthesis; L-proline biosynthesis; L-proline from L-glutamate 5-semialdehyde: step 1/1.</text>
</comment>
<comment type="catalytic activity">
    <reaction evidence="4">
        <text>L-proline + NAD(+) = (S)-1-pyrroline-5-carboxylate + NADH + 2 H(+)</text>
        <dbReference type="Rhea" id="RHEA:14105"/>
        <dbReference type="ChEBI" id="CHEBI:15378"/>
        <dbReference type="ChEBI" id="CHEBI:17388"/>
        <dbReference type="ChEBI" id="CHEBI:57540"/>
        <dbReference type="ChEBI" id="CHEBI:57945"/>
        <dbReference type="ChEBI" id="CHEBI:60039"/>
        <dbReference type="EC" id="1.5.1.2"/>
    </reaction>
</comment>